<reference evidence="2" key="1">
    <citation type="journal article" date="2022" name="Nat. Commun.">
        <title>Chromosome evolution and the genetic basis of agronomically important traits in greater yam.</title>
        <authorList>
            <person name="Bredeson J.V."/>
            <person name="Lyons J.B."/>
            <person name="Oniyinde I.O."/>
            <person name="Okereke N.R."/>
            <person name="Kolade O."/>
            <person name="Nnabue I."/>
            <person name="Nwadili C.O."/>
            <person name="Hribova E."/>
            <person name="Parker M."/>
            <person name="Nwogha J."/>
            <person name="Shu S."/>
            <person name="Carlson J."/>
            <person name="Kariba R."/>
            <person name="Muthemba S."/>
            <person name="Knop K."/>
            <person name="Barton G.J."/>
            <person name="Sherwood A.V."/>
            <person name="Lopez-Montes A."/>
            <person name="Asiedu R."/>
            <person name="Jamnadass R."/>
            <person name="Muchugi A."/>
            <person name="Goodstein D."/>
            <person name="Egesi C.N."/>
            <person name="Featherston J."/>
            <person name="Asfaw A."/>
            <person name="Simpson G.G."/>
            <person name="Dolezel J."/>
            <person name="Hendre P.S."/>
            <person name="Van Deynze A."/>
            <person name="Kumar P.L."/>
            <person name="Obidiegwu J.E."/>
            <person name="Bhattacharjee R."/>
            <person name="Rokhsar D.S."/>
        </authorList>
    </citation>
    <scope>NUCLEOTIDE SEQUENCE [LARGE SCALE GENOMIC DNA]</scope>
    <source>
        <strain evidence="2">cv. TDa95/00328</strain>
    </source>
</reference>
<gene>
    <name evidence="1" type="ORF">IHE45_15G095200</name>
</gene>
<organism evidence="1 2">
    <name type="scientific">Dioscorea alata</name>
    <name type="common">Purple yam</name>
    <dbReference type="NCBI Taxonomy" id="55571"/>
    <lineage>
        <taxon>Eukaryota</taxon>
        <taxon>Viridiplantae</taxon>
        <taxon>Streptophyta</taxon>
        <taxon>Embryophyta</taxon>
        <taxon>Tracheophyta</taxon>
        <taxon>Spermatophyta</taxon>
        <taxon>Magnoliopsida</taxon>
        <taxon>Liliopsida</taxon>
        <taxon>Dioscoreales</taxon>
        <taxon>Dioscoreaceae</taxon>
        <taxon>Dioscorea</taxon>
    </lineage>
</organism>
<dbReference type="EMBL" id="CM037025">
    <property type="protein sequence ID" value="KAH7661911.1"/>
    <property type="molecule type" value="Genomic_DNA"/>
</dbReference>
<evidence type="ECO:0000313" key="1">
    <source>
        <dbReference type="EMBL" id="KAH7661911.1"/>
    </source>
</evidence>
<name>A0ACB7UN45_DIOAL</name>
<sequence length="1559" mass="175461">MGRNNRKKSSDGATTAKAASEVTAATVRAECERALVAVRRGNHRRGLSMMKDASPRLSSSPLFHRAVGTVYLKVASLLDDPVQKIRHLRSAVDSARLATEMSPGSVELAHFLASLLFEASSHECKGFDDVVAECERALAIENPSDPSVDSLVVDEGSSKEGSVEARIAHVQQELRGLIQKSSLASISTWMKRLGNGTGNGEDKIRLIPMQRINEDPVEVRLVPAAPRRPNEIKKVTKTPEERRKEIEVRVAAARYLQQRPESTMTKKEEDAIDALDSMSSSPSSHGAQRLVERRKMQSLKKITASAERMGQSRMYWNSMDIERRREFIKVSVSDLMEHYIKDNLASEVLSETLAFVEAKNSWAFWECCRCKEKFMHSESLTQHVVAEHTSSLSAKHQEVLPQEVSSEWVEMLVNGSWKPVDTSATAKMIEKQLKSQSSAMDIDSDGCKEKDSPSEYWSSKDTSGSSSLLQQGEPDEISDFDSKLVIDVSQRWPISDDPERTKFLERIQGMFRLLIKHKNLSARHLDKVIGYAMDEVRSLTSGMLPTNHALDQSPLCICFLGSSELKKVLQFLHELSQTAGLNRQFEKDSLGDDANSGNQESEIFENDLLTLDSSKVLLDPRLFSGEHPCNGFYKLCGATESELDAGPLVTWLFSDPTSAEQLLTWCRMREEKTNQGLEILQMFEKEFSLLQNMCEGKYEQINYEKALGRIESLCQEEVKNREFSAKVCQSYETILKKRQEELEKENDGKQAISKFELELISKILKDAQTINASHYGFDETLSGVTAHLYDLEHDVEDDVKTQEQIRQLDECVQAAIIRNKEQYSPELNKIDARIMRNLTSIQQLKRKIGPTSAFDYQTVMVPMVKSFLRFILETLVDKDAKEKSDAASQAFLAELEHDAKKNAMKGGDHSKQSQDKSKDKKKNRDNRKSKDLKVVGYDGPLHEEHAKEDGFHAATDKNHTDLGVVPIGEHFNQQEEDLRRKVEIEEEERKLEETLEYQRRIENEAKQRHLAERSRRDVEVPRSNAVEGQCNVLLDHSVDQIHQKGGLHVYDEETMENSSCSVESKSIIFGSFDSNDIFALSDHPDQGAQSHQSKTISDSNQLPSPEASEVMCADNVKLRKGGNTDFLPSTQRVDTSSDLCNLKVNNNTEKIVTEISSANFSLQKNKRPRRGRSGSTQIAHGKSASTTNKEGLAVPVSMPSSMVSPTSDSGSSTNDFVGNNSGGKDLFGAGLKNDAGEYNCFLNVIIQSLWHLRRFRDEFLRISSLHKHMTDPCVVCALYDIFTDLSKASELQKDVVDPNCLRVALSKLDVHSNVLQEGQMNDASEVLEVIFNCLHRSFTSSVEPDSESVKTKWTGSWECEDDSCVAHNLFGMNIHELMFCRSCSVESRHLKYTSFFHNINASSLRKMKDQHAESPFHELLKFVERNHQLPCDVDAGGCGNMNYITQSLSSSPHIFTVVLGWQNTNESADDISATLAAITTDVEIGSLYGGLNEGNKHILVSVVCYYGQHYHCFAYSSEHKKWFRYDDRHVKVIGEWDEVLNVCRKGHLQPQVLFYESVN</sequence>
<accession>A0ACB7UN45</accession>
<comment type="caution">
    <text evidence="1">The sequence shown here is derived from an EMBL/GenBank/DDBJ whole genome shotgun (WGS) entry which is preliminary data.</text>
</comment>
<evidence type="ECO:0000313" key="2">
    <source>
        <dbReference type="Proteomes" id="UP000827976"/>
    </source>
</evidence>
<protein>
    <submittedName>
        <fullName evidence="1">Ubiquitinyl hydrolase 1 protein</fullName>
        <ecNumber evidence="1">3.4.19.12</ecNumber>
    </submittedName>
</protein>
<dbReference type="EC" id="3.4.19.12" evidence="1"/>
<dbReference type="Proteomes" id="UP000827976">
    <property type="component" value="Chromosome 15"/>
</dbReference>
<keyword evidence="1" id="KW-0378">Hydrolase</keyword>
<keyword evidence="2" id="KW-1185">Reference proteome</keyword>
<proteinExistence type="predicted"/>